<reference evidence="2 3" key="1">
    <citation type="journal article" date="2011" name="Nat. Biotechnol.">
        <title>Comparative genomic analysis of the thermophilic biomass-degrading fungi Myceliophthora thermophila and Thielavia terrestris.</title>
        <authorList>
            <person name="Berka R.M."/>
            <person name="Grigoriev I.V."/>
            <person name="Otillar R."/>
            <person name="Salamov A."/>
            <person name="Grimwood J."/>
            <person name="Reid I."/>
            <person name="Ishmael N."/>
            <person name="John T."/>
            <person name="Darmond C."/>
            <person name="Moisan M.-C."/>
            <person name="Henrissat B."/>
            <person name="Coutinho P.M."/>
            <person name="Lombard V."/>
            <person name="Natvig D.O."/>
            <person name="Lindquist E."/>
            <person name="Schmutz J."/>
            <person name="Lucas S."/>
            <person name="Harris P."/>
            <person name="Powlowski J."/>
            <person name="Bellemare A."/>
            <person name="Taylor D."/>
            <person name="Butler G."/>
            <person name="de Vries R.P."/>
            <person name="Allijn I.E."/>
            <person name="van den Brink J."/>
            <person name="Ushinsky S."/>
            <person name="Storms R."/>
            <person name="Powell A.J."/>
            <person name="Paulsen I.T."/>
            <person name="Elbourne L.D.H."/>
            <person name="Baker S.E."/>
            <person name="Magnuson J."/>
            <person name="LaBoissiere S."/>
            <person name="Clutterbuck A.J."/>
            <person name="Martinez D."/>
            <person name="Wogulis M."/>
            <person name="de Leon A.L."/>
            <person name="Rey M.W."/>
            <person name="Tsang A."/>
        </authorList>
    </citation>
    <scope>NUCLEOTIDE SEQUENCE [LARGE SCALE GENOMIC DNA]</scope>
    <source>
        <strain evidence="3">ATCC 38088 / NRRL 8126</strain>
    </source>
</reference>
<protein>
    <submittedName>
        <fullName evidence="2">Uncharacterized protein</fullName>
    </submittedName>
</protein>
<dbReference type="AlphaFoldDB" id="G2R8V4"/>
<dbReference type="KEGG" id="ttt:THITE_2118155"/>
<name>G2R8V4_THETT</name>
<keyword evidence="3" id="KW-1185">Reference proteome</keyword>
<evidence type="ECO:0000256" key="1">
    <source>
        <dbReference type="SAM" id="MobiDB-lite"/>
    </source>
</evidence>
<accession>G2R8V4</accession>
<feature type="region of interest" description="Disordered" evidence="1">
    <location>
        <begin position="1"/>
        <end position="95"/>
    </location>
</feature>
<evidence type="ECO:0000313" key="2">
    <source>
        <dbReference type="EMBL" id="AEO68603.1"/>
    </source>
</evidence>
<evidence type="ECO:0000313" key="3">
    <source>
        <dbReference type="Proteomes" id="UP000008181"/>
    </source>
</evidence>
<proteinExistence type="predicted"/>
<organism evidence="2 3">
    <name type="scientific">Thermothielavioides terrestris (strain ATCC 38088 / NRRL 8126)</name>
    <name type="common">Thielavia terrestris</name>
    <dbReference type="NCBI Taxonomy" id="578455"/>
    <lineage>
        <taxon>Eukaryota</taxon>
        <taxon>Fungi</taxon>
        <taxon>Dikarya</taxon>
        <taxon>Ascomycota</taxon>
        <taxon>Pezizomycotina</taxon>
        <taxon>Sordariomycetes</taxon>
        <taxon>Sordariomycetidae</taxon>
        <taxon>Sordariales</taxon>
        <taxon>Chaetomiaceae</taxon>
        <taxon>Thermothielavioides</taxon>
        <taxon>Thermothielavioides terrestris</taxon>
    </lineage>
</organism>
<dbReference type="Proteomes" id="UP000008181">
    <property type="component" value="Chromosome 4"/>
</dbReference>
<gene>
    <name evidence="2" type="ORF">THITE_2118155</name>
</gene>
<dbReference type="HOGENOM" id="CLU_1205506_0_0_1"/>
<dbReference type="GeneID" id="11520390"/>
<feature type="compositionally biased region" description="Low complexity" evidence="1">
    <location>
        <begin position="31"/>
        <end position="45"/>
    </location>
</feature>
<feature type="compositionally biased region" description="Low complexity" evidence="1">
    <location>
        <begin position="67"/>
        <end position="84"/>
    </location>
</feature>
<sequence length="230" mass="25378">MLAASASRHPPDAPCFPTCPSRASPPPAQVPSPSRRSSGSSVVSVYHETVEYQPGGDADRETEAHSSHAASPQSATSTSATSAPEDVWSYSQPVPGSKKKLLIYPKARFEWGPWTALQCADRFRFVAEQLSSLVHKYLRLDDFENRPTYSPRMVGTCPSNARLSVVVTCRDADFKNIRKLFRSRALQPLCLDESAAPPRRLPFSRSGRESEASVPRLLLVYYRTRTGPVV</sequence>
<dbReference type="OrthoDB" id="4589011at2759"/>
<dbReference type="RefSeq" id="XP_003654939.1">
    <property type="nucleotide sequence ID" value="XM_003654891.1"/>
</dbReference>
<feature type="compositionally biased region" description="Basic and acidic residues" evidence="1">
    <location>
        <begin position="57"/>
        <end position="66"/>
    </location>
</feature>
<dbReference type="EMBL" id="CP003012">
    <property type="protein sequence ID" value="AEO68603.1"/>
    <property type="molecule type" value="Genomic_DNA"/>
</dbReference>